<dbReference type="EMBL" id="VORW01000001">
    <property type="protein sequence ID" value="TXE14649.1"/>
    <property type="molecule type" value="Genomic_DNA"/>
</dbReference>
<dbReference type="OrthoDB" id="794757at2"/>
<dbReference type="PROSITE" id="PS51257">
    <property type="entry name" value="PROKAR_LIPOPROTEIN"/>
    <property type="match status" value="1"/>
</dbReference>
<dbReference type="Proteomes" id="UP000321935">
    <property type="component" value="Unassembled WGS sequence"/>
</dbReference>
<accession>A0A5C7B4F3</accession>
<dbReference type="AlphaFoldDB" id="A0A5C7B4F3"/>
<gene>
    <name evidence="1" type="ORF">ESV85_03520</name>
</gene>
<comment type="caution">
    <text evidence="1">The sequence shown here is derived from an EMBL/GenBank/DDBJ whole genome shotgun (WGS) entry which is preliminary data.</text>
</comment>
<evidence type="ECO:0000313" key="2">
    <source>
        <dbReference type="Proteomes" id="UP000321935"/>
    </source>
</evidence>
<name>A0A5C7B4F3_9BACT</name>
<sequence>MNQIKGLSFGILFLGSLGLFSCVNESAEALGKQPYFDLEGFIEEKIQEIDNVEVAKTSQIQGDEKQATVVYSIKEWEEEFGIFKEADINKTSLLQSYETKSSNDSLTHELFPNSKGKVKYIKVTYFEDEVSSVAVKISDDNLFYSSTTLADIYMNNATKLIDHYSIETTQKIWFMDANNMKIQGKIVPN</sequence>
<protein>
    <submittedName>
        <fullName evidence="1">Uncharacterized protein</fullName>
    </submittedName>
</protein>
<evidence type="ECO:0000313" key="1">
    <source>
        <dbReference type="EMBL" id="TXE14649.1"/>
    </source>
</evidence>
<reference evidence="1 2" key="1">
    <citation type="submission" date="2019-08" db="EMBL/GenBank/DDBJ databases">
        <title>Genomes sequence of Algoriphagus aquimarinus ACAM450.</title>
        <authorList>
            <person name="Bowman J.P."/>
        </authorList>
    </citation>
    <scope>NUCLEOTIDE SEQUENCE [LARGE SCALE GENOMIC DNA]</scope>
    <source>
        <strain evidence="1 2">ACAM 450</strain>
    </source>
</reference>
<proteinExistence type="predicted"/>
<organism evidence="1 2">
    <name type="scientific">Algoriphagus aquimarinus</name>
    <dbReference type="NCBI Taxonomy" id="237018"/>
    <lineage>
        <taxon>Bacteria</taxon>
        <taxon>Pseudomonadati</taxon>
        <taxon>Bacteroidota</taxon>
        <taxon>Cytophagia</taxon>
        <taxon>Cytophagales</taxon>
        <taxon>Cyclobacteriaceae</taxon>
        <taxon>Algoriphagus</taxon>
    </lineage>
</organism>
<dbReference type="RefSeq" id="WP_146914845.1">
    <property type="nucleotide sequence ID" value="NZ_VORW01000001.1"/>
</dbReference>